<sequence>MNKKLIGLLLVFILGSVAVWMVFFNKSGPSITNPLTTITEKKNEPSGTFIEYSHPSGFSFNYPDNLSLEKQEVDETTYADLALYSKEVSGSISLKITDSKLKSINEWVKLNEKATVGEVKDVNLGNLQAKEITTADRLLLGSLDQGIFFTIEIPLIEKDFWMKVYKKLLADFSFASPTTASSEEIIFESEEVVE</sequence>
<name>A0A1F5JR45_9BACT</name>
<dbReference type="Proteomes" id="UP000176902">
    <property type="component" value="Unassembled WGS sequence"/>
</dbReference>
<dbReference type="STRING" id="1797768.A3C59_04015"/>
<organism evidence="1 2">
    <name type="scientific">Candidatus Daviesbacteria bacterium RIFCSPHIGHO2_02_FULL_36_13</name>
    <dbReference type="NCBI Taxonomy" id="1797768"/>
    <lineage>
        <taxon>Bacteria</taxon>
        <taxon>Candidatus Daviesiibacteriota</taxon>
    </lineage>
</organism>
<evidence type="ECO:0000313" key="2">
    <source>
        <dbReference type="Proteomes" id="UP000176902"/>
    </source>
</evidence>
<dbReference type="Pfam" id="PF18933">
    <property type="entry name" value="PsbP_2"/>
    <property type="match status" value="1"/>
</dbReference>
<reference evidence="1 2" key="1">
    <citation type="journal article" date="2016" name="Nat. Commun.">
        <title>Thousands of microbial genomes shed light on interconnected biogeochemical processes in an aquifer system.</title>
        <authorList>
            <person name="Anantharaman K."/>
            <person name="Brown C.T."/>
            <person name="Hug L.A."/>
            <person name="Sharon I."/>
            <person name="Castelle C.J."/>
            <person name="Probst A.J."/>
            <person name="Thomas B.C."/>
            <person name="Singh A."/>
            <person name="Wilkins M.J."/>
            <person name="Karaoz U."/>
            <person name="Brodie E.L."/>
            <person name="Williams K.H."/>
            <person name="Hubbard S.S."/>
            <person name="Banfield J.F."/>
        </authorList>
    </citation>
    <scope>NUCLEOTIDE SEQUENCE [LARGE SCALE GENOMIC DNA]</scope>
</reference>
<evidence type="ECO:0000313" key="1">
    <source>
        <dbReference type="EMBL" id="OGE31143.1"/>
    </source>
</evidence>
<comment type="caution">
    <text evidence="1">The sequence shown here is derived from an EMBL/GenBank/DDBJ whole genome shotgun (WGS) entry which is preliminary data.</text>
</comment>
<protein>
    <submittedName>
        <fullName evidence="1">Uncharacterized protein</fullName>
    </submittedName>
</protein>
<gene>
    <name evidence="1" type="ORF">A3C59_04015</name>
</gene>
<dbReference type="EMBL" id="MFCV01000043">
    <property type="protein sequence ID" value="OGE31143.1"/>
    <property type="molecule type" value="Genomic_DNA"/>
</dbReference>
<proteinExistence type="predicted"/>
<dbReference type="AlphaFoldDB" id="A0A1F5JR45"/>
<accession>A0A1F5JR45</accession>